<keyword evidence="4" id="KW-0804">Transcription</keyword>
<accession>A0ABW5KZA3</accession>
<evidence type="ECO:0000256" key="3">
    <source>
        <dbReference type="ARBA" id="ARBA00023082"/>
    </source>
</evidence>
<dbReference type="InterPro" id="IPR014284">
    <property type="entry name" value="RNA_pol_sigma-70_dom"/>
</dbReference>
<dbReference type="PANTHER" id="PTHR43133">
    <property type="entry name" value="RNA POLYMERASE ECF-TYPE SIGMA FACTO"/>
    <property type="match status" value="1"/>
</dbReference>
<dbReference type="Pfam" id="PF04542">
    <property type="entry name" value="Sigma70_r2"/>
    <property type="match status" value="1"/>
</dbReference>
<dbReference type="SUPFAM" id="SSF88659">
    <property type="entry name" value="Sigma3 and sigma4 domains of RNA polymerase sigma factors"/>
    <property type="match status" value="1"/>
</dbReference>
<dbReference type="InterPro" id="IPR039425">
    <property type="entry name" value="RNA_pol_sigma-70-like"/>
</dbReference>
<dbReference type="InterPro" id="IPR007627">
    <property type="entry name" value="RNA_pol_sigma70_r2"/>
</dbReference>
<name>A0ABW5KZA3_9SPHI</name>
<dbReference type="InterPro" id="IPR014327">
    <property type="entry name" value="RNA_pol_sigma70_bacteroid"/>
</dbReference>
<dbReference type="Proteomes" id="UP001597440">
    <property type="component" value="Unassembled WGS sequence"/>
</dbReference>
<dbReference type="Gene3D" id="1.10.10.10">
    <property type="entry name" value="Winged helix-like DNA-binding domain superfamily/Winged helix DNA-binding domain"/>
    <property type="match status" value="1"/>
</dbReference>
<evidence type="ECO:0000259" key="5">
    <source>
        <dbReference type="SMART" id="SM00421"/>
    </source>
</evidence>
<evidence type="ECO:0000256" key="2">
    <source>
        <dbReference type="ARBA" id="ARBA00023015"/>
    </source>
</evidence>
<proteinExistence type="inferred from homology"/>
<dbReference type="Gene3D" id="1.10.1740.10">
    <property type="match status" value="1"/>
</dbReference>
<dbReference type="Pfam" id="PF08281">
    <property type="entry name" value="Sigma70_r4_2"/>
    <property type="match status" value="1"/>
</dbReference>
<dbReference type="InterPro" id="IPR000792">
    <property type="entry name" value="Tscrpt_reg_LuxR_C"/>
</dbReference>
<evidence type="ECO:0000256" key="4">
    <source>
        <dbReference type="ARBA" id="ARBA00023163"/>
    </source>
</evidence>
<dbReference type="RefSeq" id="WP_210355944.1">
    <property type="nucleotide sequence ID" value="NZ_JAEQMU010000006.1"/>
</dbReference>
<dbReference type="InterPro" id="IPR013324">
    <property type="entry name" value="RNA_pol_sigma_r3/r4-like"/>
</dbReference>
<comment type="caution">
    <text evidence="6">The sequence shown here is derived from an EMBL/GenBank/DDBJ whole genome shotgun (WGS) entry which is preliminary data.</text>
</comment>
<feature type="domain" description="HTH luxR-type" evidence="5">
    <location>
        <begin position="125"/>
        <end position="179"/>
    </location>
</feature>
<dbReference type="PRINTS" id="PR00038">
    <property type="entry name" value="HTHLUXR"/>
</dbReference>
<gene>
    <name evidence="6" type="ORF">ACFSQW_07640</name>
</gene>
<dbReference type="PANTHER" id="PTHR43133:SF46">
    <property type="entry name" value="RNA POLYMERASE SIGMA-70 FACTOR ECF SUBFAMILY"/>
    <property type="match status" value="1"/>
</dbReference>
<protein>
    <submittedName>
        <fullName evidence="6">RNA polymerase sigma factor</fullName>
    </submittedName>
</protein>
<dbReference type="NCBIfam" id="TIGR02937">
    <property type="entry name" value="sigma70-ECF"/>
    <property type="match status" value="1"/>
</dbReference>
<evidence type="ECO:0000313" key="6">
    <source>
        <dbReference type="EMBL" id="MFD2554257.1"/>
    </source>
</evidence>
<dbReference type="InterPro" id="IPR036388">
    <property type="entry name" value="WH-like_DNA-bd_sf"/>
</dbReference>
<dbReference type="CDD" id="cd06171">
    <property type="entry name" value="Sigma70_r4"/>
    <property type="match status" value="1"/>
</dbReference>
<dbReference type="NCBIfam" id="TIGR02985">
    <property type="entry name" value="Sig70_bacteroi1"/>
    <property type="match status" value="1"/>
</dbReference>
<dbReference type="SUPFAM" id="SSF88946">
    <property type="entry name" value="Sigma2 domain of RNA polymerase sigma factors"/>
    <property type="match status" value="1"/>
</dbReference>
<keyword evidence="3" id="KW-0731">Sigma factor</keyword>
<dbReference type="SMART" id="SM00421">
    <property type="entry name" value="HTH_LUXR"/>
    <property type="match status" value="1"/>
</dbReference>
<comment type="similarity">
    <text evidence="1">Belongs to the sigma-70 factor family. ECF subfamily.</text>
</comment>
<dbReference type="InterPro" id="IPR013325">
    <property type="entry name" value="RNA_pol_sigma_r2"/>
</dbReference>
<sequence length="197" mass="22800">MHLIDRDTIADLKKGNLSAFNRVYEVLSNGVYSVCFKITKDKHVAEDILQDVFVKLWNYRGQLDVEGNIWVFLYVVSKQLSINKIKAIQRSVVQDEEAVDLSQTAPSPEEEVFYKELKSLMDKTIAELPHQQRTVIELSRNEGLTHQQIALRLGIAPNTVKNHMTQALKKLRTHFGDAYFHNTVPLMAYFEIFFHKH</sequence>
<dbReference type="InterPro" id="IPR013249">
    <property type="entry name" value="RNA_pol_sigma70_r4_t2"/>
</dbReference>
<organism evidence="6 7">
    <name type="scientific">Sphingobacterium tabacisoli</name>
    <dbReference type="NCBI Taxonomy" id="2044855"/>
    <lineage>
        <taxon>Bacteria</taxon>
        <taxon>Pseudomonadati</taxon>
        <taxon>Bacteroidota</taxon>
        <taxon>Sphingobacteriia</taxon>
        <taxon>Sphingobacteriales</taxon>
        <taxon>Sphingobacteriaceae</taxon>
        <taxon>Sphingobacterium</taxon>
    </lineage>
</organism>
<evidence type="ECO:0000313" key="7">
    <source>
        <dbReference type="Proteomes" id="UP001597440"/>
    </source>
</evidence>
<reference evidence="7" key="1">
    <citation type="journal article" date="2019" name="Int. J. Syst. Evol. Microbiol.">
        <title>The Global Catalogue of Microorganisms (GCM) 10K type strain sequencing project: providing services to taxonomists for standard genome sequencing and annotation.</title>
        <authorList>
            <consortium name="The Broad Institute Genomics Platform"/>
            <consortium name="The Broad Institute Genome Sequencing Center for Infectious Disease"/>
            <person name="Wu L."/>
            <person name="Ma J."/>
        </authorList>
    </citation>
    <scope>NUCLEOTIDE SEQUENCE [LARGE SCALE GENOMIC DNA]</scope>
    <source>
        <strain evidence="7">KCTC 52298</strain>
    </source>
</reference>
<dbReference type="EMBL" id="JBHULD010000008">
    <property type="protein sequence ID" value="MFD2554257.1"/>
    <property type="molecule type" value="Genomic_DNA"/>
</dbReference>
<keyword evidence="7" id="KW-1185">Reference proteome</keyword>
<keyword evidence="2" id="KW-0805">Transcription regulation</keyword>
<evidence type="ECO:0000256" key="1">
    <source>
        <dbReference type="ARBA" id="ARBA00010641"/>
    </source>
</evidence>